<sequence length="83" mass="9321">MSARIMNILSGFSPEVEIYSIDESFLKFKGFELYNLEELGREMIRKVKKYPGIPISVGIAPTKSLAKVANKIAKKFSTRTHGV</sequence>
<protein>
    <recommendedName>
        <fullName evidence="2">UmuC domain-containing protein</fullName>
    </recommendedName>
</protein>
<evidence type="ECO:0000313" key="3">
    <source>
        <dbReference type="EMBL" id="MDT0678348.1"/>
    </source>
</evidence>
<evidence type="ECO:0000256" key="1">
    <source>
        <dbReference type="ARBA" id="ARBA00010945"/>
    </source>
</evidence>
<evidence type="ECO:0000259" key="2">
    <source>
        <dbReference type="PROSITE" id="PS50173"/>
    </source>
</evidence>
<comment type="caution">
    <text evidence="3">The sequence shown here is derived from an EMBL/GenBank/DDBJ whole genome shotgun (WGS) entry which is preliminary data.</text>
</comment>
<dbReference type="Proteomes" id="UP001262582">
    <property type="component" value="Unassembled WGS sequence"/>
</dbReference>
<evidence type="ECO:0000313" key="4">
    <source>
        <dbReference type="Proteomes" id="UP001262582"/>
    </source>
</evidence>
<dbReference type="PROSITE" id="PS50173">
    <property type="entry name" value="UMUC"/>
    <property type="match status" value="1"/>
</dbReference>
<keyword evidence="4" id="KW-1185">Reference proteome</keyword>
<dbReference type="Pfam" id="PF00817">
    <property type="entry name" value="IMS"/>
    <property type="match status" value="1"/>
</dbReference>
<reference evidence="3 4" key="1">
    <citation type="submission" date="2023-09" db="EMBL/GenBank/DDBJ databases">
        <authorList>
            <person name="Rey-Velasco X."/>
        </authorList>
    </citation>
    <scope>NUCLEOTIDE SEQUENCE [LARGE SCALE GENOMIC DNA]</scope>
    <source>
        <strain evidence="3 4">F117</strain>
    </source>
</reference>
<accession>A0ABU3DBK3</accession>
<dbReference type="PANTHER" id="PTHR11076:SF34">
    <property type="entry name" value="PROTEIN UMUC"/>
    <property type="match status" value="1"/>
</dbReference>
<name>A0ABU3DBK3_9FLAO</name>
<comment type="similarity">
    <text evidence="1">Belongs to the DNA polymerase type-Y family.</text>
</comment>
<dbReference type="InterPro" id="IPR050116">
    <property type="entry name" value="DNA_polymerase-Y"/>
</dbReference>
<feature type="domain" description="UmuC" evidence="2">
    <location>
        <begin position="1"/>
        <end position="83"/>
    </location>
</feature>
<dbReference type="EMBL" id="JAVRHK010000019">
    <property type="protein sequence ID" value="MDT0678348.1"/>
    <property type="molecule type" value="Genomic_DNA"/>
</dbReference>
<dbReference type="Gene3D" id="3.30.70.270">
    <property type="match status" value="1"/>
</dbReference>
<proteinExistence type="inferred from homology"/>
<dbReference type="InterPro" id="IPR043128">
    <property type="entry name" value="Rev_trsase/Diguanyl_cyclase"/>
</dbReference>
<dbReference type="InterPro" id="IPR043502">
    <property type="entry name" value="DNA/RNA_pol_sf"/>
</dbReference>
<organism evidence="3 4">
    <name type="scientific">Autumnicola musiva</name>
    <dbReference type="NCBI Taxonomy" id="3075589"/>
    <lineage>
        <taxon>Bacteria</taxon>
        <taxon>Pseudomonadati</taxon>
        <taxon>Bacteroidota</taxon>
        <taxon>Flavobacteriia</taxon>
        <taxon>Flavobacteriales</taxon>
        <taxon>Flavobacteriaceae</taxon>
        <taxon>Autumnicola</taxon>
    </lineage>
</organism>
<gene>
    <name evidence="3" type="ORF">RM539_17330</name>
</gene>
<dbReference type="PANTHER" id="PTHR11076">
    <property type="entry name" value="DNA REPAIR POLYMERASE UMUC / TRANSFERASE FAMILY MEMBER"/>
    <property type="match status" value="1"/>
</dbReference>
<dbReference type="InterPro" id="IPR001126">
    <property type="entry name" value="UmuC"/>
</dbReference>
<dbReference type="SUPFAM" id="SSF56672">
    <property type="entry name" value="DNA/RNA polymerases"/>
    <property type="match status" value="1"/>
</dbReference>